<organism evidence="1 2">
    <name type="scientific">Vibrio coralliilyticus</name>
    <dbReference type="NCBI Taxonomy" id="190893"/>
    <lineage>
        <taxon>Bacteria</taxon>
        <taxon>Pseudomonadati</taxon>
        <taxon>Pseudomonadota</taxon>
        <taxon>Gammaproteobacteria</taxon>
        <taxon>Vibrionales</taxon>
        <taxon>Vibrionaceae</taxon>
        <taxon>Vibrio</taxon>
    </lineage>
</organism>
<gene>
    <name evidence="1" type="ORF">F0238_12680</name>
</gene>
<protein>
    <submittedName>
        <fullName evidence="1">Uncharacterized protein</fullName>
    </submittedName>
</protein>
<dbReference type="AlphaFoldDB" id="A0AAP6ZKS7"/>
<dbReference type="RefSeq" id="WP_171352809.1">
    <property type="nucleotide sequence ID" value="NZ_VTXP01000005.1"/>
</dbReference>
<evidence type="ECO:0000313" key="1">
    <source>
        <dbReference type="EMBL" id="NOJ23584.1"/>
    </source>
</evidence>
<reference evidence="1 2" key="1">
    <citation type="submission" date="2019-09" db="EMBL/GenBank/DDBJ databases">
        <title>Draft genome sequencing and comparative genomics of hatchery-associated Vibrios.</title>
        <authorList>
            <person name="Kehlet-Delgado H."/>
            <person name="Mueller R.S."/>
        </authorList>
    </citation>
    <scope>NUCLEOTIDE SEQUENCE [LARGE SCALE GENOMIC DNA]</scope>
    <source>
        <strain evidence="1 2">09-121-3</strain>
    </source>
</reference>
<evidence type="ECO:0000313" key="2">
    <source>
        <dbReference type="Proteomes" id="UP000576645"/>
    </source>
</evidence>
<dbReference type="Proteomes" id="UP000576645">
    <property type="component" value="Unassembled WGS sequence"/>
</dbReference>
<proteinExistence type="predicted"/>
<dbReference type="EMBL" id="VTXP01000005">
    <property type="protein sequence ID" value="NOJ23584.1"/>
    <property type="molecule type" value="Genomic_DNA"/>
</dbReference>
<name>A0AAP6ZKS7_9VIBR</name>
<accession>A0AAP6ZKS7</accession>
<sequence>MEKFHKAKTKNDASRTYRFIKINGIMTKVDVESVDAALEEALKVRSNRKKDIDKELFVNGVTS</sequence>
<comment type="caution">
    <text evidence="1">The sequence shown here is derived from an EMBL/GenBank/DDBJ whole genome shotgun (WGS) entry which is preliminary data.</text>
</comment>